<sequence>MGMDMALLWSLLGFFSLVRGFLPRELTEMLEKWWNALLRPANPYSYFHIPDDGISGVTNDLYRVVQLYLIAANLCSAADELVLFRDENEEGITYNLAGDESVVDTFEGVKVWWTHSMKKVGKDDEQREDNKYTLKMYRKNKDFVMNSYLPHVIANAMEHKRQVQELFLFSNRSHRWDCHTFKHPSTFDTLAMDPCVKSRVKSDLQAFMAGQTFFHKVGRAWKRGYLLFGPPGTGKSSMIAAMANYLKYNIYDLELTQVEDNSTLKDLLVNTTSKSIIVIEDIDCSLELSGQRTQQVPSPGENPKAPLESKVTLSGLLNFTDGLWSCCGDERIIIFTTNHIEKLDPALLRPGRMDMHIHMSYCCFETFKILSANYLSVNSHPLYSSVQSLLEGGVLITPAQVTEVLFGNKDDTDVALEKLISHMEEIAQEDAKKTGKDAELKAVDVLMKENVEKDLKENREEPRKETPENNVNEHVDQGKEGKMENGWDVKKENVDILKEVVDTLKENGVSLDKMVDAFAKALPESTFCKQNRLAMALQV</sequence>
<keyword evidence="3" id="KW-0460">Magnesium</keyword>
<organism evidence="9 10">
    <name type="scientific">Sphagnum jensenii</name>
    <dbReference type="NCBI Taxonomy" id="128206"/>
    <lineage>
        <taxon>Eukaryota</taxon>
        <taxon>Viridiplantae</taxon>
        <taxon>Streptophyta</taxon>
        <taxon>Embryophyta</taxon>
        <taxon>Bryophyta</taxon>
        <taxon>Sphagnophytina</taxon>
        <taxon>Sphagnopsida</taxon>
        <taxon>Sphagnales</taxon>
        <taxon>Sphagnaceae</taxon>
        <taxon>Sphagnum</taxon>
    </lineage>
</organism>
<dbReference type="Gene3D" id="3.40.50.300">
    <property type="entry name" value="P-loop containing nucleotide triphosphate hydrolases"/>
    <property type="match status" value="1"/>
</dbReference>
<dbReference type="CDD" id="cd19510">
    <property type="entry name" value="RecA-like_BCS1"/>
    <property type="match status" value="1"/>
</dbReference>
<evidence type="ECO:0000259" key="8">
    <source>
        <dbReference type="SMART" id="SM00382"/>
    </source>
</evidence>
<dbReference type="SUPFAM" id="SSF52540">
    <property type="entry name" value="P-loop containing nucleoside triphosphate hydrolases"/>
    <property type="match status" value="1"/>
</dbReference>
<evidence type="ECO:0000256" key="6">
    <source>
        <dbReference type="SAM" id="MobiDB-lite"/>
    </source>
</evidence>
<dbReference type="Pfam" id="PF25568">
    <property type="entry name" value="AAA_lid_At3g28540"/>
    <property type="match status" value="1"/>
</dbReference>
<feature type="signal peptide" evidence="7">
    <location>
        <begin position="1"/>
        <end position="20"/>
    </location>
</feature>
<accession>A0ABP1A902</accession>
<feature type="chain" id="PRO_5045829424" description="AAA+ ATPase domain-containing protein" evidence="7">
    <location>
        <begin position="21"/>
        <end position="539"/>
    </location>
</feature>
<dbReference type="Pfam" id="PF14363">
    <property type="entry name" value="AAA_assoc"/>
    <property type="match status" value="1"/>
</dbReference>
<dbReference type="InterPro" id="IPR003593">
    <property type="entry name" value="AAA+_ATPase"/>
</dbReference>
<feature type="region of interest" description="Disordered" evidence="6">
    <location>
        <begin position="451"/>
        <end position="481"/>
    </location>
</feature>
<keyword evidence="5" id="KW-0547">Nucleotide-binding</keyword>
<dbReference type="InterPro" id="IPR003959">
    <property type="entry name" value="ATPase_AAA_core"/>
</dbReference>
<evidence type="ECO:0000313" key="9">
    <source>
        <dbReference type="EMBL" id="CAK9858944.1"/>
    </source>
</evidence>
<dbReference type="InterPro" id="IPR050747">
    <property type="entry name" value="Mitochondrial_chaperone_BCS1"/>
</dbReference>
<evidence type="ECO:0000256" key="1">
    <source>
        <dbReference type="ARBA" id="ARBA00001946"/>
    </source>
</evidence>
<evidence type="ECO:0000313" key="10">
    <source>
        <dbReference type="Proteomes" id="UP001497522"/>
    </source>
</evidence>
<keyword evidence="5" id="KW-0067">ATP-binding</keyword>
<comment type="cofactor">
    <cofactor evidence="1">
        <name>Mg(2+)</name>
        <dbReference type="ChEBI" id="CHEBI:18420"/>
    </cofactor>
</comment>
<comment type="catalytic activity">
    <reaction evidence="4">
        <text>ATP + H2O = ADP + phosphate + H(+)</text>
        <dbReference type="Rhea" id="RHEA:13065"/>
        <dbReference type="ChEBI" id="CHEBI:15377"/>
        <dbReference type="ChEBI" id="CHEBI:15378"/>
        <dbReference type="ChEBI" id="CHEBI:30616"/>
        <dbReference type="ChEBI" id="CHEBI:43474"/>
        <dbReference type="ChEBI" id="CHEBI:456216"/>
    </reaction>
</comment>
<dbReference type="InterPro" id="IPR058017">
    <property type="entry name" value="At3g28540-like_C"/>
</dbReference>
<gene>
    <name evidence="9" type="ORF">CSSPJE1EN2_LOCUS1939</name>
</gene>
<dbReference type="InterPro" id="IPR027417">
    <property type="entry name" value="P-loop_NTPase"/>
</dbReference>
<dbReference type="SMART" id="SM00382">
    <property type="entry name" value="AAA"/>
    <property type="match status" value="1"/>
</dbReference>
<protein>
    <recommendedName>
        <fullName evidence="8">AAA+ ATPase domain-containing protein</fullName>
    </recommendedName>
</protein>
<evidence type="ECO:0000256" key="3">
    <source>
        <dbReference type="ARBA" id="ARBA00022842"/>
    </source>
</evidence>
<dbReference type="InterPro" id="IPR003960">
    <property type="entry name" value="ATPase_AAA_CS"/>
</dbReference>
<evidence type="ECO:0000256" key="4">
    <source>
        <dbReference type="ARBA" id="ARBA00049360"/>
    </source>
</evidence>
<dbReference type="InterPro" id="IPR025753">
    <property type="entry name" value="AAA_N_dom"/>
</dbReference>
<name>A0ABP1A902_9BRYO</name>
<dbReference type="Proteomes" id="UP001497522">
    <property type="component" value="Chromosome 1"/>
</dbReference>
<evidence type="ECO:0000256" key="5">
    <source>
        <dbReference type="RuleBase" id="RU003651"/>
    </source>
</evidence>
<keyword evidence="7" id="KW-0732">Signal</keyword>
<keyword evidence="10" id="KW-1185">Reference proteome</keyword>
<dbReference type="PANTHER" id="PTHR23070">
    <property type="entry name" value="BCS1 AAA-TYPE ATPASE"/>
    <property type="match status" value="1"/>
</dbReference>
<evidence type="ECO:0000256" key="7">
    <source>
        <dbReference type="SAM" id="SignalP"/>
    </source>
</evidence>
<evidence type="ECO:0000256" key="2">
    <source>
        <dbReference type="ARBA" id="ARBA00007448"/>
    </source>
</evidence>
<comment type="similarity">
    <text evidence="2">Belongs to the AAA ATPase family. BCS1 subfamily.</text>
</comment>
<proteinExistence type="inferred from homology"/>
<dbReference type="Pfam" id="PF00004">
    <property type="entry name" value="AAA"/>
    <property type="match status" value="1"/>
</dbReference>
<reference evidence="9 10" key="1">
    <citation type="submission" date="2024-03" db="EMBL/GenBank/DDBJ databases">
        <authorList>
            <consortium name="ELIXIR-Norway"/>
            <consortium name="Elixir Norway"/>
        </authorList>
    </citation>
    <scope>NUCLEOTIDE SEQUENCE [LARGE SCALE GENOMIC DNA]</scope>
</reference>
<dbReference type="Gene3D" id="6.10.280.40">
    <property type="match status" value="1"/>
</dbReference>
<dbReference type="PROSITE" id="PS00674">
    <property type="entry name" value="AAA"/>
    <property type="match status" value="1"/>
</dbReference>
<dbReference type="EMBL" id="OZ023702">
    <property type="protein sequence ID" value="CAK9858944.1"/>
    <property type="molecule type" value="Genomic_DNA"/>
</dbReference>
<feature type="domain" description="AAA+ ATPase" evidence="8">
    <location>
        <begin position="221"/>
        <end position="363"/>
    </location>
</feature>